<protein>
    <submittedName>
        <fullName evidence="2">Aminodeoxychorismate synthase, component I</fullName>
    </submittedName>
</protein>
<dbReference type="Gene3D" id="3.30.470.10">
    <property type="match status" value="1"/>
</dbReference>
<gene>
    <name evidence="2" type="primary">pabB</name>
    <name evidence="2" type="ORF">CKO43_19630</name>
</gene>
<feature type="domain" description="Chorismate-utilising enzyme C-terminal" evidence="1">
    <location>
        <begin position="124"/>
        <end position="393"/>
    </location>
</feature>
<dbReference type="InterPro" id="IPR001544">
    <property type="entry name" value="Aminotrans_IV"/>
</dbReference>
<dbReference type="InterPro" id="IPR043131">
    <property type="entry name" value="BCAT-like_N"/>
</dbReference>
<organism evidence="2 3">
    <name type="scientific">Rubrivivax gelatinosus</name>
    <name type="common">Rhodocyclus gelatinosus</name>
    <name type="synonym">Rhodopseudomonas gelatinosa</name>
    <dbReference type="NCBI Taxonomy" id="28068"/>
    <lineage>
        <taxon>Bacteria</taxon>
        <taxon>Pseudomonadati</taxon>
        <taxon>Pseudomonadota</taxon>
        <taxon>Betaproteobacteria</taxon>
        <taxon>Burkholderiales</taxon>
        <taxon>Sphaerotilaceae</taxon>
        <taxon>Rubrivivax</taxon>
    </lineage>
</organism>
<dbReference type="NCBIfam" id="TIGR00553">
    <property type="entry name" value="pabB"/>
    <property type="match status" value="1"/>
</dbReference>
<dbReference type="InterPro" id="IPR005802">
    <property type="entry name" value="ADC_synth_comp_1"/>
</dbReference>
<accession>A0ABS1E264</accession>
<reference evidence="2" key="1">
    <citation type="submission" date="2017-08" db="EMBL/GenBank/DDBJ databases">
        <authorList>
            <person name="Imhoff J.F."/>
            <person name="Rahn T."/>
            <person name="Kuenzel S."/>
            <person name="Neulinger S.C."/>
        </authorList>
    </citation>
    <scope>NUCLEOTIDE SEQUENCE</scope>
    <source>
        <strain evidence="2">IM 151</strain>
    </source>
</reference>
<dbReference type="InterPro" id="IPR019999">
    <property type="entry name" value="Anth_synth_I-like"/>
</dbReference>
<dbReference type="SUPFAM" id="SSF56752">
    <property type="entry name" value="D-aminoacid aminotransferase-like PLP-dependent enzymes"/>
    <property type="match status" value="1"/>
</dbReference>
<dbReference type="Proteomes" id="UP001041814">
    <property type="component" value="Unassembled WGS sequence"/>
</dbReference>
<dbReference type="InterPro" id="IPR036038">
    <property type="entry name" value="Aminotransferase-like"/>
</dbReference>
<evidence type="ECO:0000259" key="1">
    <source>
        <dbReference type="Pfam" id="PF00425"/>
    </source>
</evidence>
<reference evidence="2" key="2">
    <citation type="journal article" date="2020" name="Microorganisms">
        <title>Osmotic Adaptation and Compatible Solute Biosynthesis of Phototrophic Bacteria as Revealed from Genome Analyses.</title>
        <authorList>
            <person name="Imhoff J.F."/>
            <person name="Rahn T."/>
            <person name="Kunzel S."/>
            <person name="Keller A."/>
            <person name="Neulinger S.C."/>
        </authorList>
    </citation>
    <scope>NUCLEOTIDE SEQUENCE</scope>
    <source>
        <strain evidence="2">IM 151</strain>
    </source>
</reference>
<feature type="non-terminal residue" evidence="2">
    <location>
        <position position="483"/>
    </location>
</feature>
<dbReference type="Pfam" id="PF01063">
    <property type="entry name" value="Aminotran_4"/>
    <property type="match status" value="1"/>
</dbReference>
<dbReference type="Pfam" id="PF00425">
    <property type="entry name" value="Chorismate_bind"/>
    <property type="match status" value="1"/>
</dbReference>
<dbReference type="SUPFAM" id="SSF56322">
    <property type="entry name" value="ADC synthase"/>
    <property type="match status" value="1"/>
</dbReference>
<proteinExistence type="predicted"/>
<sequence length="483" mass="51245">MNEVCALLDDRDATAASPTSRLYTGFVREHRCTDPATLDATWDAVAADQRAGLHALLLADYEWGAKLQRAGTARLDAGDTSSLRVLMFRRLDRLSRTQADTWLAAQPGADDAAGVGRLEPSVTRADFRAAIARIHDAIAAGETYQVNYTYRLHGRAWGAPVALYRALRARQPVAYGAYVVLPPGGPATHVLSCSPELFVRHEAGAVTARPMKGTAARTGAPEGDSETARLLSLDVKNRAENLMIVDLLRNDLGRVAEIGSVQVPALFSIEPYATVFQMTSTVQARLRPEIGPAALLRAIFPCGSITGAPKLQTMGLIAALETTARGLYCGAIGWLDAPPPGRAFGDLCWSVAIRTLVLAAPGPDGTRALTLGVGAGIVQDSRADDEYDECLLKARFLTGLDPGFELIETVRADGDGRMPLLEGHLARLRASAEGLGFALDPDAARRALEAAAAAGGGLAQRLRLTLAHDGRLALVRAPLAPLP</sequence>
<dbReference type="RefSeq" id="WP_200379695.1">
    <property type="nucleotide sequence ID" value="NZ_NRRU01000089.1"/>
</dbReference>
<dbReference type="PRINTS" id="PR00095">
    <property type="entry name" value="ANTSNTHASEI"/>
</dbReference>
<dbReference type="Gene3D" id="3.60.120.10">
    <property type="entry name" value="Anthranilate synthase"/>
    <property type="match status" value="1"/>
</dbReference>
<keyword evidence="3" id="KW-1185">Reference proteome</keyword>
<dbReference type="InterPro" id="IPR005801">
    <property type="entry name" value="ADC_synthase"/>
</dbReference>
<evidence type="ECO:0000313" key="3">
    <source>
        <dbReference type="Proteomes" id="UP001041814"/>
    </source>
</evidence>
<dbReference type="EMBL" id="NRRU01000089">
    <property type="protein sequence ID" value="MBK1714977.1"/>
    <property type="molecule type" value="Genomic_DNA"/>
</dbReference>
<dbReference type="PANTHER" id="PTHR11236:SF50">
    <property type="entry name" value="AMINODEOXYCHORISMATE SYNTHASE COMPONENT 1"/>
    <property type="match status" value="1"/>
</dbReference>
<name>A0ABS1E264_RUBGE</name>
<dbReference type="InterPro" id="IPR015890">
    <property type="entry name" value="Chorismate_C"/>
</dbReference>
<comment type="caution">
    <text evidence="2">The sequence shown here is derived from an EMBL/GenBank/DDBJ whole genome shotgun (WGS) entry which is preliminary data.</text>
</comment>
<dbReference type="PANTHER" id="PTHR11236">
    <property type="entry name" value="AMINOBENZOATE/ANTHRANILATE SYNTHASE"/>
    <property type="match status" value="1"/>
</dbReference>
<evidence type="ECO:0000313" key="2">
    <source>
        <dbReference type="EMBL" id="MBK1714977.1"/>
    </source>
</evidence>